<organism evidence="2 3">
    <name type="scientific">Xanthomonas arboricola</name>
    <dbReference type="NCBI Taxonomy" id="56448"/>
    <lineage>
        <taxon>Bacteria</taxon>
        <taxon>Pseudomonadati</taxon>
        <taxon>Pseudomonadota</taxon>
        <taxon>Gammaproteobacteria</taxon>
        <taxon>Lysobacterales</taxon>
        <taxon>Lysobacteraceae</taxon>
        <taxon>Xanthomonas</taxon>
    </lineage>
</organism>
<evidence type="ECO:0000256" key="1">
    <source>
        <dbReference type="SAM" id="Phobius"/>
    </source>
</evidence>
<protein>
    <recommendedName>
        <fullName evidence="4">Transmembrane protein</fullName>
    </recommendedName>
</protein>
<feature type="transmembrane region" description="Helical" evidence="1">
    <location>
        <begin position="6"/>
        <end position="26"/>
    </location>
</feature>
<sequence>MWGLQGPLAVLMLLAVWAILAAPLLWMASRVAPRLRKGASTSPRRAQWSSIGFAVAVTLLVAPVPTPIITVFLPHVIALLDASYYARIFQGPPMMRQLLVWSAVSMALTFALSYVWIRRVLRPNAAAPLPTPKQ</sequence>
<dbReference type="AlphaFoldDB" id="A0A2S7A9I7"/>
<keyword evidence="1" id="KW-0812">Transmembrane</keyword>
<keyword evidence="1" id="KW-1133">Transmembrane helix</keyword>
<comment type="caution">
    <text evidence="2">The sequence shown here is derived from an EMBL/GenBank/DDBJ whole genome shotgun (WGS) entry which is preliminary data.</text>
</comment>
<dbReference type="RefSeq" id="WP_104537980.1">
    <property type="nucleotide sequence ID" value="NZ_MIGY01000003.1"/>
</dbReference>
<proteinExistence type="predicted"/>
<evidence type="ECO:0000313" key="2">
    <source>
        <dbReference type="EMBL" id="PPU05669.1"/>
    </source>
</evidence>
<evidence type="ECO:0000313" key="3">
    <source>
        <dbReference type="Proteomes" id="UP000239204"/>
    </source>
</evidence>
<reference evidence="2 3" key="1">
    <citation type="submission" date="2016-08" db="EMBL/GenBank/DDBJ databases">
        <title>Evolution of the type three secretion system and type three effector repertoires in Xanthomonas.</title>
        <authorList>
            <person name="Merda D."/>
            <person name="Briand M."/>
            <person name="Bosis E."/>
            <person name="Rousseau C."/>
            <person name="Portier P."/>
            <person name="Jacques M.-A."/>
            <person name="Fischer-Le Saux M."/>
        </authorList>
    </citation>
    <scope>NUCLEOTIDE SEQUENCE [LARGE SCALE GENOMIC DNA]</scope>
    <source>
        <strain evidence="2 3">CFBP 7645</strain>
    </source>
</reference>
<name>A0A2S7A9I7_9XANT</name>
<dbReference type="EMBL" id="MIGY01000003">
    <property type="protein sequence ID" value="PPU05669.1"/>
    <property type="molecule type" value="Genomic_DNA"/>
</dbReference>
<feature type="transmembrane region" description="Helical" evidence="1">
    <location>
        <begin position="46"/>
        <end position="62"/>
    </location>
</feature>
<keyword evidence="1" id="KW-0472">Membrane</keyword>
<dbReference type="Proteomes" id="UP000239204">
    <property type="component" value="Unassembled WGS sequence"/>
</dbReference>
<evidence type="ECO:0008006" key="4">
    <source>
        <dbReference type="Google" id="ProtNLM"/>
    </source>
</evidence>
<accession>A0A2S7A9I7</accession>
<feature type="transmembrane region" description="Helical" evidence="1">
    <location>
        <begin position="98"/>
        <end position="117"/>
    </location>
</feature>
<gene>
    <name evidence="2" type="ORF">XarjCFBP7645_13675</name>
</gene>